<dbReference type="Gene3D" id="3.40.190.10">
    <property type="entry name" value="Periplasmic binding protein-like II"/>
    <property type="match status" value="2"/>
</dbReference>
<dbReference type="InterPro" id="IPR000847">
    <property type="entry name" value="LysR_HTH_N"/>
</dbReference>
<dbReference type="FunFam" id="1.10.10.10:FF:000001">
    <property type="entry name" value="LysR family transcriptional regulator"/>
    <property type="match status" value="1"/>
</dbReference>
<sequence length="298" mass="33470">MINQTLKVFVTVVDKKSFTLAAESLHMSQPAVSNYIKKLEEELGVTLIDRSGKLLKLNPAGEIYYHYANEMIGIDERMQHLIQDLQNESKGPVHIGASYTYGEYILPKMIAQLIRRHPGIKPDVSISNSASIIRMVDSHDLDIGIIEDEERETDKNLNITRLIRDRMYIIGNRYTPDSLDNKALGAATWIVREDGSGTRSYQDQLFSSLGINPETITLSSTQAVKSTVTNGLGLTLLSHYTVGEELKTGSLKIINGESTELTRYFHLLTPGVKFHSKSTRTMVDMLNEDSIENHHFES</sequence>
<comment type="caution">
    <text evidence="6">The sequence shown here is derived from an EMBL/GenBank/DDBJ whole genome shotgun (WGS) entry which is preliminary data.</text>
</comment>
<dbReference type="AlphaFoldDB" id="A0A9D1QJH6"/>
<proteinExistence type="inferred from homology"/>
<keyword evidence="3" id="KW-0238">DNA-binding</keyword>
<dbReference type="Pfam" id="PF03466">
    <property type="entry name" value="LysR_substrate"/>
    <property type="match status" value="1"/>
</dbReference>
<dbReference type="GO" id="GO:0003700">
    <property type="term" value="F:DNA-binding transcription factor activity"/>
    <property type="evidence" value="ECO:0007669"/>
    <property type="project" value="InterPro"/>
</dbReference>
<comment type="similarity">
    <text evidence="1">Belongs to the LysR transcriptional regulatory family.</text>
</comment>
<organism evidence="6 7">
    <name type="scientific">Candidatus Salinicoccus stercoripullorum</name>
    <dbReference type="NCBI Taxonomy" id="2838756"/>
    <lineage>
        <taxon>Bacteria</taxon>
        <taxon>Bacillati</taxon>
        <taxon>Bacillota</taxon>
        <taxon>Bacilli</taxon>
        <taxon>Bacillales</taxon>
        <taxon>Staphylococcaceae</taxon>
        <taxon>Salinicoccus</taxon>
    </lineage>
</organism>
<feature type="domain" description="HTH lysR-type" evidence="5">
    <location>
        <begin position="1"/>
        <end position="58"/>
    </location>
</feature>
<gene>
    <name evidence="6" type="ORF">H9891_10660</name>
</gene>
<name>A0A9D1QJH6_9STAP</name>
<keyword evidence="2" id="KW-0805">Transcription regulation</keyword>
<evidence type="ECO:0000313" key="6">
    <source>
        <dbReference type="EMBL" id="HIW13599.1"/>
    </source>
</evidence>
<dbReference type="PRINTS" id="PR00039">
    <property type="entry name" value="HTHLYSR"/>
</dbReference>
<evidence type="ECO:0000256" key="4">
    <source>
        <dbReference type="ARBA" id="ARBA00023163"/>
    </source>
</evidence>
<evidence type="ECO:0000256" key="3">
    <source>
        <dbReference type="ARBA" id="ARBA00023125"/>
    </source>
</evidence>
<evidence type="ECO:0000259" key="5">
    <source>
        <dbReference type="PROSITE" id="PS50931"/>
    </source>
</evidence>
<dbReference type="PANTHER" id="PTHR30126">
    <property type="entry name" value="HTH-TYPE TRANSCRIPTIONAL REGULATOR"/>
    <property type="match status" value="1"/>
</dbReference>
<dbReference type="SUPFAM" id="SSF53850">
    <property type="entry name" value="Periplasmic binding protein-like II"/>
    <property type="match status" value="1"/>
</dbReference>
<dbReference type="PANTHER" id="PTHR30126:SF39">
    <property type="entry name" value="HTH-TYPE TRANSCRIPTIONAL REGULATOR CYSL"/>
    <property type="match status" value="1"/>
</dbReference>
<dbReference type="Gene3D" id="1.10.10.10">
    <property type="entry name" value="Winged helix-like DNA-binding domain superfamily/Winged helix DNA-binding domain"/>
    <property type="match status" value="1"/>
</dbReference>
<dbReference type="PROSITE" id="PS50931">
    <property type="entry name" value="HTH_LYSR"/>
    <property type="match status" value="1"/>
</dbReference>
<accession>A0A9D1QJH6</accession>
<evidence type="ECO:0000256" key="2">
    <source>
        <dbReference type="ARBA" id="ARBA00023015"/>
    </source>
</evidence>
<keyword evidence="4" id="KW-0804">Transcription</keyword>
<dbReference type="SUPFAM" id="SSF46785">
    <property type="entry name" value="Winged helix' DNA-binding domain"/>
    <property type="match status" value="1"/>
</dbReference>
<dbReference type="InterPro" id="IPR005119">
    <property type="entry name" value="LysR_subst-bd"/>
</dbReference>
<evidence type="ECO:0000256" key="1">
    <source>
        <dbReference type="ARBA" id="ARBA00009437"/>
    </source>
</evidence>
<dbReference type="InterPro" id="IPR036388">
    <property type="entry name" value="WH-like_DNA-bd_sf"/>
</dbReference>
<dbReference type="InterPro" id="IPR036390">
    <property type="entry name" value="WH_DNA-bd_sf"/>
</dbReference>
<protein>
    <submittedName>
        <fullName evidence="6">LysR family transcriptional regulator</fullName>
    </submittedName>
</protein>
<dbReference type="EMBL" id="DXHR01000035">
    <property type="protein sequence ID" value="HIW13599.1"/>
    <property type="molecule type" value="Genomic_DNA"/>
</dbReference>
<dbReference type="Pfam" id="PF00126">
    <property type="entry name" value="HTH_1"/>
    <property type="match status" value="1"/>
</dbReference>
<dbReference type="GO" id="GO:0000976">
    <property type="term" value="F:transcription cis-regulatory region binding"/>
    <property type="evidence" value="ECO:0007669"/>
    <property type="project" value="TreeGrafter"/>
</dbReference>
<dbReference type="Proteomes" id="UP000823989">
    <property type="component" value="Unassembled WGS sequence"/>
</dbReference>
<reference evidence="6" key="2">
    <citation type="submission" date="2021-04" db="EMBL/GenBank/DDBJ databases">
        <authorList>
            <person name="Gilroy R."/>
        </authorList>
    </citation>
    <scope>NUCLEOTIDE SEQUENCE</scope>
    <source>
        <strain evidence="6">ChiHjej13B12-752</strain>
    </source>
</reference>
<evidence type="ECO:0000313" key="7">
    <source>
        <dbReference type="Proteomes" id="UP000823989"/>
    </source>
</evidence>
<reference evidence="6" key="1">
    <citation type="journal article" date="2021" name="PeerJ">
        <title>Extensive microbial diversity within the chicken gut microbiome revealed by metagenomics and culture.</title>
        <authorList>
            <person name="Gilroy R."/>
            <person name="Ravi A."/>
            <person name="Getino M."/>
            <person name="Pursley I."/>
            <person name="Horton D.L."/>
            <person name="Alikhan N.F."/>
            <person name="Baker D."/>
            <person name="Gharbi K."/>
            <person name="Hall N."/>
            <person name="Watson M."/>
            <person name="Adriaenssens E.M."/>
            <person name="Foster-Nyarko E."/>
            <person name="Jarju S."/>
            <person name="Secka A."/>
            <person name="Antonio M."/>
            <person name="Oren A."/>
            <person name="Chaudhuri R.R."/>
            <person name="La Ragione R."/>
            <person name="Hildebrand F."/>
            <person name="Pallen M.J."/>
        </authorList>
    </citation>
    <scope>NUCLEOTIDE SEQUENCE</scope>
    <source>
        <strain evidence="6">ChiHjej13B12-752</strain>
    </source>
</reference>